<dbReference type="EMBL" id="CP071793">
    <property type="protein sequence ID" value="QTD52655.1"/>
    <property type="molecule type" value="Genomic_DNA"/>
</dbReference>
<evidence type="ECO:0000313" key="3">
    <source>
        <dbReference type="EMBL" id="QTD52655.1"/>
    </source>
</evidence>
<evidence type="ECO:0000256" key="2">
    <source>
        <dbReference type="ARBA" id="ARBA00022679"/>
    </source>
</evidence>
<sequence length="203" mass="22905">MSKKDKVSHGRLRINRGTLRGRYLKFAEYPGVRPTLSRVREAVFNILADYAETHGFVDLCAGSGAMGFEAWSLGFDPVWLLDQQAEVIAMLRDQAESLDAKVVLQRQDAQRLARRGLPDGAWVLYADPPYQVKRFHEKMMKRLSECAQVHEGSLYVAEQETLKFVEKAGVFELVKSRKYGRVHIGVYAKGATPVEEESEDEAG</sequence>
<accession>A0A8A4U1P8</accession>
<name>A0A8A4U1P8_SULCO</name>
<evidence type="ECO:0000256" key="1">
    <source>
        <dbReference type="ARBA" id="ARBA00022603"/>
    </source>
</evidence>
<dbReference type="Gene3D" id="3.40.50.150">
    <property type="entry name" value="Vaccinia Virus protein VP39"/>
    <property type="match status" value="1"/>
</dbReference>
<gene>
    <name evidence="3" type="ORF">J3U87_09285</name>
</gene>
<keyword evidence="1 3" id="KW-0489">Methyltransferase</keyword>
<dbReference type="Proteomes" id="UP000663929">
    <property type="component" value="Chromosome"/>
</dbReference>
<dbReference type="InterPro" id="IPR004398">
    <property type="entry name" value="RNA_MeTrfase_RsmD"/>
</dbReference>
<dbReference type="InterPro" id="IPR029063">
    <property type="entry name" value="SAM-dependent_MTases_sf"/>
</dbReference>
<dbReference type="KEGG" id="scor:J3U87_09285"/>
<dbReference type="GO" id="GO:0008168">
    <property type="term" value="F:methyltransferase activity"/>
    <property type="evidence" value="ECO:0007669"/>
    <property type="project" value="UniProtKB-KW"/>
</dbReference>
<dbReference type="GO" id="GO:0031167">
    <property type="term" value="P:rRNA methylation"/>
    <property type="evidence" value="ECO:0007669"/>
    <property type="project" value="InterPro"/>
</dbReference>
<keyword evidence="2" id="KW-0808">Transferase</keyword>
<dbReference type="SUPFAM" id="SSF53335">
    <property type="entry name" value="S-adenosyl-L-methionine-dependent methyltransferases"/>
    <property type="match status" value="1"/>
</dbReference>
<evidence type="ECO:0000313" key="4">
    <source>
        <dbReference type="Proteomes" id="UP000663929"/>
    </source>
</evidence>
<organism evidence="3 4">
    <name type="scientific">Sulfidibacter corallicola</name>
    <dbReference type="NCBI Taxonomy" id="2818388"/>
    <lineage>
        <taxon>Bacteria</taxon>
        <taxon>Pseudomonadati</taxon>
        <taxon>Acidobacteriota</taxon>
        <taxon>Holophagae</taxon>
        <taxon>Acanthopleuribacterales</taxon>
        <taxon>Acanthopleuribacteraceae</taxon>
        <taxon>Sulfidibacter</taxon>
    </lineage>
</organism>
<keyword evidence="4" id="KW-1185">Reference proteome</keyword>
<dbReference type="PIRSF" id="PIRSF004553">
    <property type="entry name" value="CHP00095"/>
    <property type="match status" value="1"/>
</dbReference>
<dbReference type="RefSeq" id="WP_237382759.1">
    <property type="nucleotide sequence ID" value="NZ_CP071793.1"/>
</dbReference>
<proteinExistence type="predicted"/>
<dbReference type="Pfam" id="PF03602">
    <property type="entry name" value="Cons_hypoth95"/>
    <property type="match status" value="1"/>
</dbReference>
<dbReference type="PANTHER" id="PTHR43542">
    <property type="entry name" value="METHYLTRANSFERASE"/>
    <property type="match status" value="1"/>
</dbReference>
<dbReference type="PANTHER" id="PTHR43542:SF1">
    <property type="entry name" value="METHYLTRANSFERASE"/>
    <property type="match status" value="1"/>
</dbReference>
<protein>
    <submittedName>
        <fullName evidence="3">RsmD family RNA methyltransferase</fullName>
    </submittedName>
</protein>
<dbReference type="AlphaFoldDB" id="A0A8A4U1P8"/>
<reference evidence="3" key="1">
    <citation type="submission" date="2021-03" db="EMBL/GenBank/DDBJ databases">
        <title>Acanthopleuribacteraceae sp. M133.</title>
        <authorList>
            <person name="Wang G."/>
        </authorList>
    </citation>
    <scope>NUCLEOTIDE SEQUENCE</scope>
    <source>
        <strain evidence="3">M133</strain>
    </source>
</reference>